<evidence type="ECO:0000313" key="1">
    <source>
        <dbReference type="EMBL" id="KHG05865.1"/>
    </source>
</evidence>
<keyword evidence="2" id="KW-1185">Reference proteome</keyword>
<organism evidence="1 2">
    <name type="scientific">Gossypium arboreum</name>
    <name type="common">Tree cotton</name>
    <name type="synonym">Gossypium nanking</name>
    <dbReference type="NCBI Taxonomy" id="29729"/>
    <lineage>
        <taxon>Eukaryota</taxon>
        <taxon>Viridiplantae</taxon>
        <taxon>Streptophyta</taxon>
        <taxon>Embryophyta</taxon>
        <taxon>Tracheophyta</taxon>
        <taxon>Spermatophyta</taxon>
        <taxon>Magnoliopsida</taxon>
        <taxon>eudicotyledons</taxon>
        <taxon>Gunneridae</taxon>
        <taxon>Pentapetalae</taxon>
        <taxon>rosids</taxon>
        <taxon>malvids</taxon>
        <taxon>Malvales</taxon>
        <taxon>Malvaceae</taxon>
        <taxon>Malvoideae</taxon>
        <taxon>Gossypium</taxon>
    </lineage>
</organism>
<dbReference type="AlphaFoldDB" id="A0A0B0MYP6"/>
<gene>
    <name evidence="1" type="ORF">F383_32700</name>
</gene>
<dbReference type="Proteomes" id="UP000032142">
    <property type="component" value="Unassembled WGS sequence"/>
</dbReference>
<dbReference type="EMBL" id="JRRC01439077">
    <property type="protein sequence ID" value="KHG05865.1"/>
    <property type="molecule type" value="Genomic_DNA"/>
</dbReference>
<name>A0A0B0MYP6_GOSAR</name>
<evidence type="ECO:0000313" key="2">
    <source>
        <dbReference type="Proteomes" id="UP000032142"/>
    </source>
</evidence>
<proteinExistence type="predicted"/>
<accession>A0A0B0MYP6</accession>
<comment type="caution">
    <text evidence="1">The sequence shown here is derived from an EMBL/GenBank/DDBJ whole genome shotgun (WGS) entry which is preliminary data.</text>
</comment>
<protein>
    <submittedName>
        <fullName evidence="1">Uncharacterized protein</fullName>
    </submittedName>
</protein>
<sequence>MATYQIKSLLITSQYIWPYHNDTYTK</sequence>
<reference evidence="2" key="1">
    <citation type="submission" date="2014-09" db="EMBL/GenBank/DDBJ databases">
        <authorList>
            <person name="Mudge J."/>
            <person name="Ramaraj T."/>
            <person name="Lindquist I.E."/>
            <person name="Bharti A.K."/>
            <person name="Sundararajan A."/>
            <person name="Cameron C.T."/>
            <person name="Woodward J.E."/>
            <person name="May G.D."/>
            <person name="Brubaker C."/>
            <person name="Broadhvest J."/>
            <person name="Wilkins T.A."/>
        </authorList>
    </citation>
    <scope>NUCLEOTIDE SEQUENCE</scope>
    <source>
        <strain evidence="2">cv. AKA8401</strain>
    </source>
</reference>